<keyword evidence="3 9" id="KW-0560">Oxidoreductase</keyword>
<dbReference type="GO" id="GO:0030091">
    <property type="term" value="P:protein repair"/>
    <property type="evidence" value="ECO:0007669"/>
    <property type="project" value="InterPro"/>
</dbReference>
<dbReference type="NCBIfam" id="TIGR00357">
    <property type="entry name" value="peptide-methionine (R)-S-oxide reductase MsrB"/>
    <property type="match status" value="1"/>
</dbReference>
<dbReference type="Proteomes" id="UP000215413">
    <property type="component" value="Unassembled WGS sequence"/>
</dbReference>
<gene>
    <name evidence="9" type="primary">msrA</name>
    <name evidence="11" type="ORF">B9N49_00775</name>
</gene>
<dbReference type="GO" id="GO:0005737">
    <property type="term" value="C:cytoplasm"/>
    <property type="evidence" value="ECO:0007669"/>
    <property type="project" value="TreeGrafter"/>
</dbReference>
<dbReference type="Gene3D" id="3.30.1060.10">
    <property type="entry name" value="Peptide methionine sulphoxide reductase MsrA"/>
    <property type="match status" value="1"/>
</dbReference>
<dbReference type="HAMAP" id="MF_01401">
    <property type="entry name" value="MsrA"/>
    <property type="match status" value="1"/>
</dbReference>
<dbReference type="InterPro" id="IPR036509">
    <property type="entry name" value="Met_Sox_Rdtase_MsrA_sf"/>
</dbReference>
<dbReference type="NCBIfam" id="TIGR00401">
    <property type="entry name" value="msrA"/>
    <property type="match status" value="1"/>
</dbReference>
<evidence type="ECO:0000256" key="1">
    <source>
        <dbReference type="ARBA" id="ARBA00008076"/>
    </source>
</evidence>
<feature type="domain" description="MsrB" evidence="10">
    <location>
        <begin position="176"/>
        <end position="299"/>
    </location>
</feature>
<comment type="catalytic activity">
    <reaction evidence="6 9">
        <text>L-methionyl-[protein] + [thioredoxin]-disulfide + H2O = L-methionyl-(S)-S-oxide-[protein] + [thioredoxin]-dithiol</text>
        <dbReference type="Rhea" id="RHEA:14217"/>
        <dbReference type="Rhea" id="RHEA-COMP:10698"/>
        <dbReference type="Rhea" id="RHEA-COMP:10700"/>
        <dbReference type="Rhea" id="RHEA-COMP:12313"/>
        <dbReference type="Rhea" id="RHEA-COMP:12315"/>
        <dbReference type="ChEBI" id="CHEBI:15377"/>
        <dbReference type="ChEBI" id="CHEBI:16044"/>
        <dbReference type="ChEBI" id="CHEBI:29950"/>
        <dbReference type="ChEBI" id="CHEBI:44120"/>
        <dbReference type="ChEBI" id="CHEBI:50058"/>
        <dbReference type="EC" id="1.8.4.11"/>
    </reaction>
</comment>
<evidence type="ECO:0000259" key="10">
    <source>
        <dbReference type="PROSITE" id="PS51790"/>
    </source>
</evidence>
<dbReference type="Pfam" id="PF01641">
    <property type="entry name" value="SelR"/>
    <property type="match status" value="1"/>
</dbReference>
<evidence type="ECO:0000256" key="2">
    <source>
        <dbReference type="ARBA" id="ARBA00011017"/>
    </source>
</evidence>
<evidence type="ECO:0000256" key="5">
    <source>
        <dbReference type="ARBA" id="ARBA00024679"/>
    </source>
</evidence>
<dbReference type="EMBL" id="NDYC01000004">
    <property type="protein sequence ID" value="OXZ29188.1"/>
    <property type="molecule type" value="Genomic_DNA"/>
</dbReference>
<dbReference type="InterPro" id="IPR011057">
    <property type="entry name" value="Mss4-like_sf"/>
</dbReference>
<dbReference type="InterPro" id="IPR002579">
    <property type="entry name" value="Met_Sox_Rdtase_MsrB_dom"/>
</dbReference>
<dbReference type="EC" id="1.8.4.11" evidence="9"/>
<dbReference type="GO" id="GO:0033743">
    <property type="term" value="F:peptide-methionine (R)-S-oxide reductase activity"/>
    <property type="evidence" value="ECO:0007669"/>
    <property type="project" value="UniProtKB-EC"/>
</dbReference>
<dbReference type="RefSeq" id="WP_094205129.1">
    <property type="nucleotide sequence ID" value="NZ_NDYC01000004.1"/>
</dbReference>
<evidence type="ECO:0000256" key="3">
    <source>
        <dbReference type="ARBA" id="ARBA00023002"/>
    </source>
</evidence>
<evidence type="ECO:0000256" key="6">
    <source>
        <dbReference type="ARBA" id="ARBA00047806"/>
    </source>
</evidence>
<reference evidence="12" key="1">
    <citation type="submission" date="2017-04" db="EMBL/GenBank/DDBJ databases">
        <title>Finegoldia magna isolated from orthopedic joint implant-associated infections.</title>
        <authorList>
            <person name="Bjorklund S."/>
            <person name="Bruggemann H."/>
            <person name="Jensen A."/>
            <person name="Hellmark B."/>
            <person name="Soderquist B."/>
        </authorList>
    </citation>
    <scope>NUCLEOTIDE SEQUENCE [LARGE SCALE GENOMIC DNA]</scope>
    <source>
        <strain evidence="12">CCUG 54800</strain>
    </source>
</reference>
<evidence type="ECO:0000313" key="11">
    <source>
        <dbReference type="EMBL" id="OXZ29188.1"/>
    </source>
</evidence>
<evidence type="ECO:0000313" key="12">
    <source>
        <dbReference type="Proteomes" id="UP000215413"/>
    </source>
</evidence>
<dbReference type="PANTHER" id="PTHR10173:SF59">
    <property type="entry name" value="PEPTIDE METHIONINE SULFOXIDE REDUCTASE MSRA_MSRB"/>
    <property type="match status" value="1"/>
</dbReference>
<dbReference type="AlphaFoldDB" id="A0A233V9Y6"/>
<organism evidence="11 12">
    <name type="scientific">Finegoldia magna</name>
    <name type="common">Peptostreptococcus magnus</name>
    <dbReference type="NCBI Taxonomy" id="1260"/>
    <lineage>
        <taxon>Bacteria</taxon>
        <taxon>Bacillati</taxon>
        <taxon>Bacillota</taxon>
        <taxon>Tissierellia</taxon>
        <taxon>Tissierellales</taxon>
        <taxon>Peptoniphilaceae</taxon>
        <taxon>Finegoldia</taxon>
    </lineage>
</organism>
<evidence type="ECO:0000256" key="4">
    <source>
        <dbReference type="ARBA" id="ARBA00023268"/>
    </source>
</evidence>
<evidence type="ECO:0000256" key="9">
    <source>
        <dbReference type="HAMAP-Rule" id="MF_01401"/>
    </source>
</evidence>
<comment type="function">
    <text evidence="5 9">Has an important function as a repair enzyme for proteins that have been inactivated by oxidation. Catalyzes the reversible oxidation-reduction of methionine sulfoxide in proteins to methionine.</text>
</comment>
<dbReference type="SUPFAM" id="SSF55068">
    <property type="entry name" value="Peptide methionine sulfoxide reductase"/>
    <property type="match status" value="1"/>
</dbReference>
<comment type="catalytic activity">
    <reaction evidence="8 9">
        <text>[thioredoxin]-disulfide + L-methionine + H2O = L-methionine (S)-S-oxide + [thioredoxin]-dithiol</text>
        <dbReference type="Rhea" id="RHEA:19993"/>
        <dbReference type="Rhea" id="RHEA-COMP:10698"/>
        <dbReference type="Rhea" id="RHEA-COMP:10700"/>
        <dbReference type="ChEBI" id="CHEBI:15377"/>
        <dbReference type="ChEBI" id="CHEBI:29950"/>
        <dbReference type="ChEBI" id="CHEBI:50058"/>
        <dbReference type="ChEBI" id="CHEBI:57844"/>
        <dbReference type="ChEBI" id="CHEBI:58772"/>
        <dbReference type="EC" id="1.8.4.11"/>
    </reaction>
</comment>
<dbReference type="InterPro" id="IPR002569">
    <property type="entry name" value="Met_Sox_Rdtase_MsrA_dom"/>
</dbReference>
<comment type="similarity">
    <text evidence="1">In the C-terminal section; belongs to the MsrB Met sulfoxide reductase family.</text>
</comment>
<keyword evidence="4" id="KW-0511">Multifunctional enzyme</keyword>
<proteinExistence type="inferred from homology"/>
<feature type="active site" evidence="9">
    <location>
        <position position="15"/>
    </location>
</feature>
<dbReference type="FunFam" id="2.170.150.20:FF:000003">
    <property type="entry name" value="Peptide methionine sulfoxide reductase MsrB"/>
    <property type="match status" value="1"/>
</dbReference>
<evidence type="ECO:0000256" key="7">
    <source>
        <dbReference type="ARBA" id="ARBA00048488"/>
    </source>
</evidence>
<dbReference type="Pfam" id="PF01625">
    <property type="entry name" value="PMSR"/>
    <property type="match status" value="1"/>
</dbReference>
<comment type="similarity">
    <text evidence="9">Belongs to the MsrA Met sulfoxide reductase family.</text>
</comment>
<comment type="catalytic activity">
    <reaction evidence="7">
        <text>L-methionyl-[protein] + [thioredoxin]-disulfide + H2O = L-methionyl-(R)-S-oxide-[protein] + [thioredoxin]-dithiol</text>
        <dbReference type="Rhea" id="RHEA:24164"/>
        <dbReference type="Rhea" id="RHEA-COMP:10698"/>
        <dbReference type="Rhea" id="RHEA-COMP:10700"/>
        <dbReference type="Rhea" id="RHEA-COMP:12313"/>
        <dbReference type="Rhea" id="RHEA-COMP:12314"/>
        <dbReference type="ChEBI" id="CHEBI:15377"/>
        <dbReference type="ChEBI" id="CHEBI:16044"/>
        <dbReference type="ChEBI" id="CHEBI:29950"/>
        <dbReference type="ChEBI" id="CHEBI:45764"/>
        <dbReference type="ChEBI" id="CHEBI:50058"/>
        <dbReference type="EC" id="1.8.4.12"/>
    </reaction>
</comment>
<accession>A0A233V9Y6</accession>
<name>A0A233V9Y6_FINMA</name>
<dbReference type="SUPFAM" id="SSF51316">
    <property type="entry name" value="Mss4-like"/>
    <property type="match status" value="1"/>
</dbReference>
<dbReference type="Gene3D" id="2.170.150.20">
    <property type="entry name" value="Peptide methionine sulfoxide reductase"/>
    <property type="match status" value="1"/>
</dbReference>
<dbReference type="GO" id="GO:0006979">
    <property type="term" value="P:response to oxidative stress"/>
    <property type="evidence" value="ECO:0007669"/>
    <property type="project" value="InterPro"/>
</dbReference>
<evidence type="ECO:0000256" key="8">
    <source>
        <dbReference type="ARBA" id="ARBA00048782"/>
    </source>
</evidence>
<dbReference type="GO" id="GO:0008113">
    <property type="term" value="F:peptide-methionine (S)-S-oxide reductase activity"/>
    <property type="evidence" value="ECO:0007669"/>
    <property type="project" value="UniProtKB-UniRule"/>
</dbReference>
<dbReference type="InterPro" id="IPR028427">
    <property type="entry name" value="Met_Sox_Rdtase_MsrB"/>
</dbReference>
<dbReference type="PANTHER" id="PTHR10173">
    <property type="entry name" value="METHIONINE SULFOXIDE REDUCTASE"/>
    <property type="match status" value="1"/>
</dbReference>
<dbReference type="GO" id="GO:0033744">
    <property type="term" value="F:L-methionine:thioredoxin-disulfide S-oxidoreductase activity"/>
    <property type="evidence" value="ECO:0007669"/>
    <property type="project" value="RHEA"/>
</dbReference>
<dbReference type="PROSITE" id="PS51790">
    <property type="entry name" value="MSRB"/>
    <property type="match status" value="1"/>
</dbReference>
<comment type="caution">
    <text evidence="11">The sequence shown here is derived from an EMBL/GenBank/DDBJ whole genome shotgun (WGS) entry which is preliminary data.</text>
</comment>
<comment type="similarity">
    <text evidence="2">In the N-terminal section; belongs to the MsrA Met sulfoxide reductase family.</text>
</comment>
<sequence>MRFIEKSTIYLAGGCFWGVEAYFKKLQGVIDTDTGYANGEGTDTDYRRVKQTHHAETVRIVYDKNRLDLAEILLNYFRIINPISVNKQGNDVGEQYRTGIFYEDEKDLEIINSVVNYIQSKYDEKLTVLVEKLENFVLAEDYHQDYLDKNPGGYCHINLNAFDEDLDTTEYKKMSDEELKQNLSDVSYRVTQNEATERPHTSSYNDFDERGIYVDIVSGEPLFSSKDKYDAGCGWPSFTKTITSSSVNYSDDHKLSRVRTEVRSKHADSHLGHVFDDGPSEKGGLRYCINGASLRFIPLEKMEEEGYSQYIPFV</sequence>
<protein>
    <recommendedName>
        <fullName evidence="9">Peptide methionine sulfoxide reductase MsrA</fullName>
        <shortName evidence="9">Protein-methionine-S-oxide reductase</shortName>
        <ecNumber evidence="9">1.8.4.11</ecNumber>
    </recommendedName>
    <alternativeName>
        <fullName evidence="9">Peptide-methionine (S)-S-oxide reductase</fullName>
        <shortName evidence="9">Peptide Met(O) reductase</shortName>
    </alternativeName>
</protein>